<keyword evidence="7" id="KW-0853">WD repeat</keyword>
<dbReference type="InterPro" id="IPR013083">
    <property type="entry name" value="Znf_RING/FYVE/PHD"/>
</dbReference>
<dbReference type="Pfam" id="PF13445">
    <property type="entry name" value="zf-RING_UBOX"/>
    <property type="match status" value="1"/>
</dbReference>
<proteinExistence type="predicted"/>
<comment type="pathway">
    <text evidence="4">Protein modification; protein ubiquitination.</text>
</comment>
<dbReference type="InterPro" id="IPR056527">
    <property type="entry name" value="WD40_RFWD3"/>
</dbReference>
<sequence>MTDDHQKELDLQDSFDQSNECRFCTICFEQYVTAGGQRPACLPCGHLFCLRCLEIWSSERPGRVSLCPTCKRRFRRRDIRTHFVQGIKATDNSELMDAMKIIQDYKERMKRAEMELANARYEATQQRAEYEKLCSRLEEMKRKLQERPSSCLLSCSQRPASQSKERPRAEIRETITVQGHIELRVMTIHPEKAIMLSSCHFQKFFPGYSAAKVDLHTMQYVGSSVLHTMRIRDMQFCPTGDSTFLTCSMDKLMKVHNSDNFQHIASIRLNSQVWSCCYDSDDPHRVFAGTSTGQVKLYDLRMVRSSDDCDIPVLDVCNMRKPILSLRWSEFQSDTRIPSGLMIASTSECAFYAKSMGDNEFIGQTLPLDGRITSLFLDNSTGHFLVSMGPNSRVPTCQHFFCNLQRRNSENWSPEDLYELCIVRRFGSSSKQTVLSRNCLFRYADQTTGSLNSVAAVYDEYNHQIELWNMDTNERTHCAAVPGDSDDFDHTIYDLTTYNRPDGCQLLFALSKRCLYSYGLL</sequence>
<evidence type="ECO:0000256" key="18">
    <source>
        <dbReference type="SAM" id="Coils"/>
    </source>
</evidence>
<dbReference type="InterPro" id="IPR001680">
    <property type="entry name" value="WD40_rpt"/>
</dbReference>
<dbReference type="InterPro" id="IPR037381">
    <property type="entry name" value="RFWD3"/>
</dbReference>
<evidence type="ECO:0000256" key="5">
    <source>
        <dbReference type="ARBA" id="ARBA00012483"/>
    </source>
</evidence>
<name>A0A077YZE7_TRITR</name>
<evidence type="ECO:0000256" key="6">
    <source>
        <dbReference type="ARBA" id="ARBA00022490"/>
    </source>
</evidence>
<keyword evidence="16" id="KW-0539">Nucleus</keyword>
<evidence type="ECO:0000256" key="14">
    <source>
        <dbReference type="ARBA" id="ARBA00022833"/>
    </source>
</evidence>
<reference evidence="20" key="2">
    <citation type="submission" date="2014-03" db="EMBL/GenBank/DDBJ databases">
        <title>The whipworm genome and dual-species transcriptomics of an intimate host-pathogen interaction.</title>
        <authorList>
            <person name="Foth B.J."/>
            <person name="Tsai I.J."/>
            <person name="Reid A.J."/>
            <person name="Bancroft A.J."/>
            <person name="Nichol S."/>
            <person name="Tracey A."/>
            <person name="Holroyd N."/>
            <person name="Cotton J.A."/>
            <person name="Stanley E.J."/>
            <person name="Zarowiecki M."/>
            <person name="Liu J.Z."/>
            <person name="Huckvale T."/>
            <person name="Cooper P.J."/>
            <person name="Grencis R.K."/>
            <person name="Berriman M."/>
        </authorList>
    </citation>
    <scope>NUCLEOTIDE SEQUENCE [LARGE SCALE GENOMIC DNA]</scope>
</reference>
<evidence type="ECO:0000256" key="11">
    <source>
        <dbReference type="ARBA" id="ARBA00022763"/>
    </source>
</evidence>
<evidence type="ECO:0000256" key="12">
    <source>
        <dbReference type="ARBA" id="ARBA00022771"/>
    </source>
</evidence>
<protein>
    <recommendedName>
        <fullName evidence="5">RING-type E3 ubiquitin transferase</fullName>
        <ecNumber evidence="5">2.3.2.27</ecNumber>
    </recommendedName>
</protein>
<reference evidence="20" key="1">
    <citation type="submission" date="2014-01" db="EMBL/GenBank/DDBJ databases">
        <authorList>
            <person name="Aslett M."/>
        </authorList>
    </citation>
    <scope>NUCLEOTIDE SEQUENCE</scope>
</reference>
<gene>
    <name evidence="20" type="ORF">TTRE_0000111001</name>
</gene>
<dbReference type="InterPro" id="IPR017907">
    <property type="entry name" value="Znf_RING_CS"/>
</dbReference>
<evidence type="ECO:0000256" key="2">
    <source>
        <dbReference type="ARBA" id="ARBA00004322"/>
    </source>
</evidence>
<dbReference type="PROSITE" id="PS00518">
    <property type="entry name" value="ZF_RING_1"/>
    <property type="match status" value="1"/>
</dbReference>
<evidence type="ECO:0000256" key="15">
    <source>
        <dbReference type="ARBA" id="ARBA00023204"/>
    </source>
</evidence>
<evidence type="ECO:0000259" key="19">
    <source>
        <dbReference type="PROSITE" id="PS50089"/>
    </source>
</evidence>
<evidence type="ECO:0000256" key="9">
    <source>
        <dbReference type="ARBA" id="ARBA00022723"/>
    </source>
</evidence>
<dbReference type="GO" id="GO:0005737">
    <property type="term" value="C:cytoplasm"/>
    <property type="evidence" value="ECO:0007669"/>
    <property type="project" value="UniProtKB-SubCell"/>
</dbReference>
<keyword evidence="21" id="KW-1185">Reference proteome</keyword>
<keyword evidence="18" id="KW-0175">Coiled coil</keyword>
<keyword evidence="11" id="KW-0227">DNA damage</keyword>
<dbReference type="GO" id="GO:0016605">
    <property type="term" value="C:PML body"/>
    <property type="evidence" value="ECO:0007669"/>
    <property type="project" value="UniProtKB-SubCell"/>
</dbReference>
<dbReference type="Pfam" id="PF23419">
    <property type="entry name" value="WD40_RFWD3"/>
    <property type="match status" value="1"/>
</dbReference>
<dbReference type="InterPro" id="IPR015943">
    <property type="entry name" value="WD40/YVTN_repeat-like_dom_sf"/>
</dbReference>
<dbReference type="InterPro" id="IPR036322">
    <property type="entry name" value="WD40_repeat_dom_sf"/>
</dbReference>
<dbReference type="EC" id="2.3.2.27" evidence="5"/>
<organism evidence="20 21">
    <name type="scientific">Trichuris trichiura</name>
    <name type="common">Whipworm</name>
    <name type="synonym">Trichocephalus trichiurus</name>
    <dbReference type="NCBI Taxonomy" id="36087"/>
    <lineage>
        <taxon>Eukaryota</taxon>
        <taxon>Metazoa</taxon>
        <taxon>Ecdysozoa</taxon>
        <taxon>Nematoda</taxon>
        <taxon>Enoplea</taxon>
        <taxon>Dorylaimia</taxon>
        <taxon>Trichinellida</taxon>
        <taxon>Trichuridae</taxon>
        <taxon>Trichuris</taxon>
    </lineage>
</organism>
<evidence type="ECO:0000256" key="4">
    <source>
        <dbReference type="ARBA" id="ARBA00004906"/>
    </source>
</evidence>
<keyword evidence="10" id="KW-0677">Repeat</keyword>
<keyword evidence="6" id="KW-0963">Cytoplasm</keyword>
<comment type="subcellular location">
    <subcellularLocation>
        <location evidence="3">Cytoplasm</location>
    </subcellularLocation>
    <subcellularLocation>
        <location evidence="2">Nucleus</location>
        <location evidence="2">PML body</location>
    </subcellularLocation>
</comment>
<evidence type="ECO:0000256" key="7">
    <source>
        <dbReference type="ARBA" id="ARBA00022574"/>
    </source>
</evidence>
<dbReference type="EMBL" id="HG805832">
    <property type="protein sequence ID" value="CDW52848.1"/>
    <property type="molecule type" value="Genomic_DNA"/>
</dbReference>
<keyword evidence="8" id="KW-0808">Transferase</keyword>
<keyword evidence="15" id="KW-0234">DNA repair</keyword>
<dbReference type="SMART" id="SM00184">
    <property type="entry name" value="RING"/>
    <property type="match status" value="1"/>
</dbReference>
<dbReference type="Proteomes" id="UP000030665">
    <property type="component" value="Unassembled WGS sequence"/>
</dbReference>
<keyword evidence="12 17" id="KW-0863">Zinc-finger</keyword>
<dbReference type="PANTHER" id="PTHR16047">
    <property type="entry name" value="RFWD3 PROTEIN"/>
    <property type="match status" value="1"/>
</dbReference>
<evidence type="ECO:0000256" key="8">
    <source>
        <dbReference type="ARBA" id="ARBA00022679"/>
    </source>
</evidence>
<comment type="catalytic activity">
    <reaction evidence="1">
        <text>S-ubiquitinyl-[E2 ubiquitin-conjugating enzyme]-L-cysteine + [acceptor protein]-L-lysine = [E2 ubiquitin-conjugating enzyme]-L-cysteine + N(6)-ubiquitinyl-[acceptor protein]-L-lysine.</text>
        <dbReference type="EC" id="2.3.2.27"/>
    </reaction>
</comment>
<dbReference type="SMART" id="SM00320">
    <property type="entry name" value="WD40"/>
    <property type="match status" value="2"/>
</dbReference>
<accession>A0A077YZE7</accession>
<keyword evidence="14" id="KW-0862">Zinc</keyword>
<dbReference type="GO" id="GO:0008270">
    <property type="term" value="F:zinc ion binding"/>
    <property type="evidence" value="ECO:0007669"/>
    <property type="project" value="UniProtKB-KW"/>
</dbReference>
<dbReference type="OrthoDB" id="5600418at2759"/>
<evidence type="ECO:0000313" key="21">
    <source>
        <dbReference type="Proteomes" id="UP000030665"/>
    </source>
</evidence>
<evidence type="ECO:0000256" key="1">
    <source>
        <dbReference type="ARBA" id="ARBA00000900"/>
    </source>
</evidence>
<evidence type="ECO:0000256" key="3">
    <source>
        <dbReference type="ARBA" id="ARBA00004496"/>
    </source>
</evidence>
<dbReference type="STRING" id="36087.A0A077YZE7"/>
<dbReference type="AlphaFoldDB" id="A0A077YZE7"/>
<evidence type="ECO:0000313" key="20">
    <source>
        <dbReference type="EMBL" id="CDW52848.1"/>
    </source>
</evidence>
<dbReference type="GO" id="GO:0061630">
    <property type="term" value="F:ubiquitin protein ligase activity"/>
    <property type="evidence" value="ECO:0007669"/>
    <property type="project" value="UniProtKB-EC"/>
</dbReference>
<dbReference type="GO" id="GO:0036297">
    <property type="term" value="P:interstrand cross-link repair"/>
    <property type="evidence" value="ECO:0007669"/>
    <property type="project" value="InterPro"/>
</dbReference>
<dbReference type="SUPFAM" id="SSF57850">
    <property type="entry name" value="RING/U-box"/>
    <property type="match status" value="1"/>
</dbReference>
<dbReference type="PROSITE" id="PS50089">
    <property type="entry name" value="ZF_RING_2"/>
    <property type="match status" value="1"/>
</dbReference>
<feature type="coiled-coil region" evidence="18">
    <location>
        <begin position="95"/>
        <end position="147"/>
    </location>
</feature>
<dbReference type="InterPro" id="IPR027370">
    <property type="entry name" value="Znf-RING_euk"/>
</dbReference>
<dbReference type="Gene3D" id="2.130.10.10">
    <property type="entry name" value="YVTN repeat-like/Quinoprotein amine dehydrogenase"/>
    <property type="match status" value="1"/>
</dbReference>
<evidence type="ECO:0000256" key="10">
    <source>
        <dbReference type="ARBA" id="ARBA00022737"/>
    </source>
</evidence>
<keyword evidence="9" id="KW-0479">Metal-binding</keyword>
<evidence type="ECO:0000256" key="16">
    <source>
        <dbReference type="ARBA" id="ARBA00023242"/>
    </source>
</evidence>
<evidence type="ECO:0000256" key="17">
    <source>
        <dbReference type="PROSITE-ProRule" id="PRU00175"/>
    </source>
</evidence>
<dbReference type="GO" id="GO:0016567">
    <property type="term" value="P:protein ubiquitination"/>
    <property type="evidence" value="ECO:0007669"/>
    <property type="project" value="InterPro"/>
</dbReference>
<keyword evidence="13" id="KW-0833">Ubl conjugation pathway</keyword>
<dbReference type="Gene3D" id="3.30.40.10">
    <property type="entry name" value="Zinc/RING finger domain, C3HC4 (zinc finger)"/>
    <property type="match status" value="1"/>
</dbReference>
<evidence type="ECO:0000256" key="13">
    <source>
        <dbReference type="ARBA" id="ARBA00022786"/>
    </source>
</evidence>
<feature type="domain" description="RING-type" evidence="19">
    <location>
        <begin position="24"/>
        <end position="71"/>
    </location>
</feature>
<dbReference type="SUPFAM" id="SSF50978">
    <property type="entry name" value="WD40 repeat-like"/>
    <property type="match status" value="1"/>
</dbReference>
<dbReference type="PANTHER" id="PTHR16047:SF7">
    <property type="entry name" value="E3 UBIQUITIN-PROTEIN LIGASE RFWD3"/>
    <property type="match status" value="1"/>
</dbReference>
<dbReference type="InterPro" id="IPR001841">
    <property type="entry name" value="Znf_RING"/>
</dbReference>